<evidence type="ECO:0000256" key="3">
    <source>
        <dbReference type="ARBA" id="ARBA00022448"/>
    </source>
</evidence>
<feature type="domain" description="Multidrug resistance protein MdtA-like barrel-sandwich hybrid" evidence="7">
    <location>
        <begin position="87"/>
        <end position="205"/>
    </location>
</feature>
<dbReference type="Gene3D" id="2.40.420.20">
    <property type="match status" value="1"/>
</dbReference>
<dbReference type="Pfam" id="PF25967">
    <property type="entry name" value="RND-MFP_C"/>
    <property type="match status" value="1"/>
</dbReference>
<accession>A0ABX0QIZ4</accession>
<evidence type="ECO:0000259" key="6">
    <source>
        <dbReference type="Pfam" id="PF25876"/>
    </source>
</evidence>
<keyword evidence="3" id="KW-0813">Transport</keyword>
<evidence type="ECO:0000259" key="8">
    <source>
        <dbReference type="Pfam" id="PF25954"/>
    </source>
</evidence>
<evidence type="ECO:0000313" key="10">
    <source>
        <dbReference type="EMBL" id="NID10828.1"/>
    </source>
</evidence>
<feature type="domain" description="Multidrug resistance protein MdtA-like C-terminal permuted SH3" evidence="9">
    <location>
        <begin position="297"/>
        <end position="355"/>
    </location>
</feature>
<dbReference type="InterPro" id="IPR058624">
    <property type="entry name" value="MdtA-like_HH"/>
</dbReference>
<dbReference type="InterPro" id="IPR006143">
    <property type="entry name" value="RND_pump_MFP"/>
</dbReference>
<reference evidence="10" key="1">
    <citation type="submission" date="2024-05" db="EMBL/GenBank/DDBJ databases">
        <authorList>
            <person name="Jung D.-H."/>
        </authorList>
    </citation>
    <scope>NUCLEOTIDE SEQUENCE</scope>
    <source>
        <strain evidence="10">JA-25</strain>
    </source>
</reference>
<evidence type="ECO:0000256" key="2">
    <source>
        <dbReference type="ARBA" id="ARBA00009477"/>
    </source>
</evidence>
<dbReference type="InterPro" id="IPR058627">
    <property type="entry name" value="MdtA-like_C"/>
</dbReference>
<dbReference type="Gene3D" id="2.40.50.100">
    <property type="match status" value="1"/>
</dbReference>
<dbReference type="Pfam" id="PF25917">
    <property type="entry name" value="BSH_RND"/>
    <property type="match status" value="1"/>
</dbReference>
<protein>
    <submittedName>
        <fullName evidence="10">Efflux RND transporter periplasmic adaptor subunit</fullName>
    </submittedName>
</protein>
<feature type="domain" description="CusB-like beta-barrel" evidence="8">
    <location>
        <begin position="221"/>
        <end position="291"/>
    </location>
</feature>
<dbReference type="Pfam" id="PF25954">
    <property type="entry name" value="Beta-barrel_RND_2"/>
    <property type="match status" value="1"/>
</dbReference>
<dbReference type="Proteomes" id="UP000606008">
    <property type="component" value="Unassembled WGS sequence"/>
</dbReference>
<feature type="region of interest" description="Disordered" evidence="5">
    <location>
        <begin position="34"/>
        <end position="54"/>
    </location>
</feature>
<keyword evidence="11" id="KW-1185">Reference proteome</keyword>
<gene>
    <name evidence="10" type="ORF">F7231_11670</name>
</gene>
<sequence>MKRWIAIVLVVLVLGGLIFYNKVLHPAPGAGGGGGSGGGAPAAGGGGGKAGGGAAGGGGPTSVVGYIVKTSVIANSVVATGSLVANEQVEIFPEISGRIVAMNIREGQPVAKGALLIKLYDVDLQAQLQKFRVLEENARRTEERNKQLLERGGISQQEYDIIVTNLKGALADIELTRASLRRTEIRAPFAGTIGIRNVSPGAVVTPQTLIATLQQLNPLKLDFTVPERYSSSVKNGERVNFTLDGVQQRFSGQIYAIEPNVDVATRSLRIRARVPNTSSDLRPGAFAKINLVFREDQALTIPSQALLPQTRGKQVVVVRNGKATFVEVETGIREKSNIQITKGLSVGDTVVTTGLLFVKKDGPVKVTKISS</sequence>
<evidence type="ECO:0000259" key="7">
    <source>
        <dbReference type="Pfam" id="PF25917"/>
    </source>
</evidence>
<dbReference type="Gene3D" id="1.10.287.470">
    <property type="entry name" value="Helix hairpin bin"/>
    <property type="match status" value="1"/>
</dbReference>
<dbReference type="RefSeq" id="WP_085413802.1">
    <property type="nucleotide sequence ID" value="NZ_WAEL01000004.1"/>
</dbReference>
<dbReference type="Gene3D" id="2.40.30.170">
    <property type="match status" value="1"/>
</dbReference>
<proteinExistence type="inferred from homology"/>
<dbReference type="InterPro" id="IPR058625">
    <property type="entry name" value="MdtA-like_BSH"/>
</dbReference>
<evidence type="ECO:0000256" key="5">
    <source>
        <dbReference type="SAM" id="MobiDB-lite"/>
    </source>
</evidence>
<dbReference type="InterPro" id="IPR058792">
    <property type="entry name" value="Beta-barrel_RND_2"/>
</dbReference>
<dbReference type="Pfam" id="PF25876">
    <property type="entry name" value="HH_MFP_RND"/>
    <property type="match status" value="1"/>
</dbReference>
<dbReference type="SUPFAM" id="SSF111369">
    <property type="entry name" value="HlyD-like secretion proteins"/>
    <property type="match status" value="1"/>
</dbReference>
<organism evidence="10 11">
    <name type="scientific">Fibrivirga algicola</name>
    <dbReference type="NCBI Taxonomy" id="2950420"/>
    <lineage>
        <taxon>Bacteria</taxon>
        <taxon>Pseudomonadati</taxon>
        <taxon>Bacteroidota</taxon>
        <taxon>Cytophagia</taxon>
        <taxon>Cytophagales</taxon>
        <taxon>Spirosomataceae</taxon>
        <taxon>Fibrivirga</taxon>
    </lineage>
</organism>
<evidence type="ECO:0000256" key="1">
    <source>
        <dbReference type="ARBA" id="ARBA00004196"/>
    </source>
</evidence>
<name>A0ABX0QIZ4_9BACT</name>
<feature type="coiled-coil region" evidence="4">
    <location>
        <begin position="124"/>
        <end position="151"/>
    </location>
</feature>
<evidence type="ECO:0000256" key="4">
    <source>
        <dbReference type="SAM" id="Coils"/>
    </source>
</evidence>
<comment type="subcellular location">
    <subcellularLocation>
        <location evidence="1">Cell envelope</location>
    </subcellularLocation>
</comment>
<evidence type="ECO:0000313" key="11">
    <source>
        <dbReference type="Proteomes" id="UP000606008"/>
    </source>
</evidence>
<keyword evidence="4" id="KW-0175">Coiled coil</keyword>
<feature type="domain" description="Multidrug resistance protein MdtA-like alpha-helical hairpin" evidence="6">
    <location>
        <begin position="123"/>
        <end position="182"/>
    </location>
</feature>
<dbReference type="PANTHER" id="PTHR30469">
    <property type="entry name" value="MULTIDRUG RESISTANCE PROTEIN MDTA"/>
    <property type="match status" value="1"/>
</dbReference>
<comment type="caution">
    <text evidence="10">The sequence shown here is derived from an EMBL/GenBank/DDBJ whole genome shotgun (WGS) entry which is preliminary data.</text>
</comment>
<dbReference type="NCBIfam" id="TIGR01730">
    <property type="entry name" value="RND_mfp"/>
    <property type="match status" value="1"/>
</dbReference>
<evidence type="ECO:0000259" key="9">
    <source>
        <dbReference type="Pfam" id="PF25967"/>
    </source>
</evidence>
<comment type="similarity">
    <text evidence="2">Belongs to the membrane fusion protein (MFP) (TC 8.A.1) family.</text>
</comment>
<dbReference type="EMBL" id="WAEL01000004">
    <property type="protein sequence ID" value="NID10828.1"/>
    <property type="molecule type" value="Genomic_DNA"/>
</dbReference>
<dbReference type="PANTHER" id="PTHR30469:SF36">
    <property type="entry name" value="BLL3903 PROTEIN"/>
    <property type="match status" value="1"/>
</dbReference>